<sequence length="254" mass="27807">MLGGFTDVKVNGVRNDVVVYEAGLLLLADHSHSDPKRLRQVLEATPVRELLRRNRFVGFTDFTHARILKAGTPFKVAIDLAGGEQLEIAERWTSTSLGKDDGKLLQDLLGDLRNTGPMPDAAAAEAARTWAEDAVILDAMSNVKVNGIDYDLVILDIGLVFIADPGGFEHGRRRLAALVQTTAPHEIVGRNWLVRYEQVVDARITRSVPVTGELELYDGLRLAITEGRFIQSLTDDTRDVLRAALCSVGATIPI</sequence>
<protein>
    <submittedName>
        <fullName evidence="1">Uncharacterized protein</fullName>
    </submittedName>
</protein>
<proteinExistence type="predicted"/>
<evidence type="ECO:0000313" key="2">
    <source>
        <dbReference type="Proteomes" id="UP000198949"/>
    </source>
</evidence>
<dbReference type="STRING" id="58114.SAMN05216270_10782"/>
<dbReference type="EMBL" id="FNAD01000007">
    <property type="protein sequence ID" value="SDD75501.1"/>
    <property type="molecule type" value="Genomic_DNA"/>
</dbReference>
<gene>
    <name evidence="1" type="ORF">SAMN05216270_10782</name>
</gene>
<evidence type="ECO:0000313" key="1">
    <source>
        <dbReference type="EMBL" id="SDD75501.1"/>
    </source>
</evidence>
<reference evidence="2" key="1">
    <citation type="submission" date="2016-10" db="EMBL/GenBank/DDBJ databases">
        <authorList>
            <person name="Varghese N."/>
            <person name="Submissions S."/>
        </authorList>
    </citation>
    <scope>NUCLEOTIDE SEQUENCE [LARGE SCALE GENOMIC DNA]</scope>
    <source>
        <strain evidence="2">CGMCC 4.3516</strain>
    </source>
</reference>
<keyword evidence="2" id="KW-1185">Reference proteome</keyword>
<accession>A0A1G6XBP8</accession>
<name>A0A1G6XBP8_9ACTN</name>
<dbReference type="Proteomes" id="UP000198949">
    <property type="component" value="Unassembled WGS sequence"/>
</dbReference>
<organism evidence="1 2">
    <name type="scientific">Glycomyces harbinensis</name>
    <dbReference type="NCBI Taxonomy" id="58114"/>
    <lineage>
        <taxon>Bacteria</taxon>
        <taxon>Bacillati</taxon>
        <taxon>Actinomycetota</taxon>
        <taxon>Actinomycetes</taxon>
        <taxon>Glycomycetales</taxon>
        <taxon>Glycomycetaceae</taxon>
        <taxon>Glycomyces</taxon>
    </lineage>
</organism>
<dbReference type="AlphaFoldDB" id="A0A1G6XBP8"/>